<organism evidence="2 3">
    <name type="scientific">Fulvitalea axinellae</name>
    <dbReference type="NCBI Taxonomy" id="1182444"/>
    <lineage>
        <taxon>Bacteria</taxon>
        <taxon>Pseudomonadati</taxon>
        <taxon>Bacteroidota</taxon>
        <taxon>Cytophagia</taxon>
        <taxon>Cytophagales</taxon>
        <taxon>Persicobacteraceae</taxon>
        <taxon>Fulvitalea</taxon>
    </lineage>
</organism>
<dbReference type="Proteomes" id="UP001348817">
    <property type="component" value="Chromosome"/>
</dbReference>
<feature type="domain" description="DhaK" evidence="1">
    <location>
        <begin position="15"/>
        <end position="336"/>
    </location>
</feature>
<protein>
    <submittedName>
        <fullName evidence="2">Dihydroxyacetone kinase</fullName>
    </submittedName>
</protein>
<evidence type="ECO:0000313" key="3">
    <source>
        <dbReference type="Proteomes" id="UP001348817"/>
    </source>
</evidence>
<evidence type="ECO:0000313" key="2">
    <source>
        <dbReference type="EMBL" id="BDD11096.1"/>
    </source>
</evidence>
<dbReference type="PANTHER" id="PTHR28629">
    <property type="entry name" value="TRIOKINASE/FMN CYCLASE"/>
    <property type="match status" value="1"/>
</dbReference>
<dbReference type="KEGG" id="fax:FUAX_35280"/>
<dbReference type="InterPro" id="IPR004006">
    <property type="entry name" value="DhaK_dom"/>
</dbReference>
<dbReference type="Gene3D" id="3.30.1180.20">
    <property type="entry name" value="Dihydroxyacetone kinase, domain 2"/>
    <property type="match status" value="1"/>
</dbReference>
<dbReference type="AlphaFoldDB" id="A0AAU9DD44"/>
<keyword evidence="2" id="KW-0418">Kinase</keyword>
<sequence>MAVEEKVLIKKFINNPETITQELLEGYTMAYADKVALGGENIVVRANPKSEDKVAIVSMGGSGHEPAISGFVGEGMLDCSVVGDIFAAPGAPRVFEALKKFDRGAGILLVVLNHAGDVMSANMAMQLAERAGIKVKMLMTSEDISAGLDVPDEDRRGLAGCIPLYKIAGAAAEEGKSLDEIYEIAERFNKQMATLAVAMKSCTHPQNGATIAELPDGEMEIGMGQHGEGGGGRSALLTADETAERMIGQLMKKLSPAKGDKVVLYINGVGATTMMELFLVYRKAHQILVDAGCEVVEGKVDEFLTVQEMAGFQMILGKVDDDHATYLKHVSDAPYWTVLK</sequence>
<name>A0AAU9DD44_9BACT</name>
<reference evidence="2 3" key="1">
    <citation type="submission" date="2021-12" db="EMBL/GenBank/DDBJ databases">
        <title>Genome sequencing of bacteria with rrn-lacking chromosome and rrn-plasmid.</title>
        <authorList>
            <person name="Anda M."/>
            <person name="Iwasaki W."/>
        </authorList>
    </citation>
    <scope>NUCLEOTIDE SEQUENCE [LARGE SCALE GENOMIC DNA]</scope>
    <source>
        <strain evidence="2 3">DSM 100852</strain>
    </source>
</reference>
<dbReference type="Pfam" id="PF02733">
    <property type="entry name" value="Dak1"/>
    <property type="match status" value="1"/>
</dbReference>
<dbReference type="GO" id="GO:0004371">
    <property type="term" value="F:glycerone kinase activity"/>
    <property type="evidence" value="ECO:0007669"/>
    <property type="project" value="InterPro"/>
</dbReference>
<dbReference type="RefSeq" id="WP_338392612.1">
    <property type="nucleotide sequence ID" value="NZ_AP025314.1"/>
</dbReference>
<dbReference type="GO" id="GO:0019563">
    <property type="term" value="P:glycerol catabolic process"/>
    <property type="evidence" value="ECO:0007669"/>
    <property type="project" value="TreeGrafter"/>
</dbReference>
<accession>A0AAU9DD44</accession>
<proteinExistence type="predicted"/>
<dbReference type="EMBL" id="AP025314">
    <property type="protein sequence ID" value="BDD11096.1"/>
    <property type="molecule type" value="Genomic_DNA"/>
</dbReference>
<dbReference type="SUPFAM" id="SSF82549">
    <property type="entry name" value="DAK1/DegV-like"/>
    <property type="match status" value="1"/>
</dbReference>
<dbReference type="PROSITE" id="PS51481">
    <property type="entry name" value="DHAK"/>
    <property type="match status" value="1"/>
</dbReference>
<dbReference type="GO" id="GO:0005829">
    <property type="term" value="C:cytosol"/>
    <property type="evidence" value="ECO:0007669"/>
    <property type="project" value="TreeGrafter"/>
</dbReference>
<gene>
    <name evidence="2" type="ORF">FUAX_35280</name>
</gene>
<evidence type="ECO:0000259" key="1">
    <source>
        <dbReference type="PROSITE" id="PS51481"/>
    </source>
</evidence>
<keyword evidence="2" id="KW-0808">Transferase</keyword>
<dbReference type="PANTHER" id="PTHR28629:SF4">
    <property type="entry name" value="TRIOKINASE_FMN CYCLASE"/>
    <property type="match status" value="1"/>
</dbReference>
<dbReference type="InterPro" id="IPR050861">
    <property type="entry name" value="Dihydroxyacetone_Kinase"/>
</dbReference>
<keyword evidence="3" id="KW-1185">Reference proteome</keyword>
<dbReference type="Gene3D" id="3.40.50.10440">
    <property type="entry name" value="Dihydroxyacetone kinase, domain 1"/>
    <property type="match status" value="1"/>
</dbReference>
<dbReference type="FunFam" id="3.40.50.10440:FF:000001">
    <property type="entry name" value="Dihydroxyacetone kinase, DhaK subunit"/>
    <property type="match status" value="1"/>
</dbReference>